<reference evidence="2" key="1">
    <citation type="submission" date="2023-04" db="EMBL/GenBank/DDBJ databases">
        <title>Black Yeasts Isolated from many extreme environments.</title>
        <authorList>
            <person name="Coleine C."/>
            <person name="Stajich J.E."/>
            <person name="Selbmann L."/>
        </authorList>
    </citation>
    <scope>NUCLEOTIDE SEQUENCE</scope>
    <source>
        <strain evidence="2">CCFEE 5312</strain>
    </source>
</reference>
<name>A0AAJ0GF93_9PEZI</name>
<gene>
    <name evidence="2" type="ORF">LTR09_002907</name>
</gene>
<evidence type="ECO:0000256" key="1">
    <source>
        <dbReference type="SAM" id="MobiDB-lite"/>
    </source>
</evidence>
<evidence type="ECO:0000313" key="2">
    <source>
        <dbReference type="EMBL" id="KAK3056400.1"/>
    </source>
</evidence>
<feature type="region of interest" description="Disordered" evidence="1">
    <location>
        <begin position="1"/>
        <end position="40"/>
    </location>
</feature>
<dbReference type="Proteomes" id="UP001271007">
    <property type="component" value="Unassembled WGS sequence"/>
</dbReference>
<dbReference type="AlphaFoldDB" id="A0AAJ0GF93"/>
<evidence type="ECO:0000313" key="3">
    <source>
        <dbReference type="Proteomes" id="UP001271007"/>
    </source>
</evidence>
<proteinExistence type="predicted"/>
<comment type="caution">
    <text evidence="2">The sequence shown here is derived from an EMBL/GenBank/DDBJ whole genome shotgun (WGS) entry which is preliminary data.</text>
</comment>
<sequence length="109" mass="11885">MDLDDAAFSLSSPHDTQPFSDDEKTLRGPPLSQDVAAKAKPGVSITTFEVSHSASDSGRGRGHDPWYAQYLQHPHTAGANEKVQTYNDCSRSWRPSIFRLGPPSGMLAE</sequence>
<protein>
    <submittedName>
        <fullName evidence="2">Uncharacterized protein</fullName>
    </submittedName>
</protein>
<feature type="compositionally biased region" description="Polar residues" evidence="1">
    <location>
        <begin position="9"/>
        <end position="19"/>
    </location>
</feature>
<accession>A0AAJ0GF93</accession>
<organism evidence="2 3">
    <name type="scientific">Extremus antarcticus</name>
    <dbReference type="NCBI Taxonomy" id="702011"/>
    <lineage>
        <taxon>Eukaryota</taxon>
        <taxon>Fungi</taxon>
        <taxon>Dikarya</taxon>
        <taxon>Ascomycota</taxon>
        <taxon>Pezizomycotina</taxon>
        <taxon>Dothideomycetes</taxon>
        <taxon>Dothideomycetidae</taxon>
        <taxon>Mycosphaerellales</taxon>
        <taxon>Extremaceae</taxon>
        <taxon>Extremus</taxon>
    </lineage>
</organism>
<dbReference type="EMBL" id="JAWDJX010000006">
    <property type="protein sequence ID" value="KAK3056400.1"/>
    <property type="molecule type" value="Genomic_DNA"/>
</dbReference>
<keyword evidence="3" id="KW-1185">Reference proteome</keyword>